<proteinExistence type="inferred from homology"/>
<comment type="pathway">
    <text evidence="2 11">Cofactor biosynthesis; NAD(+) biosynthesis; deamido-NAD(+) from nicotinate D-ribonucleotide: step 1/1.</text>
</comment>
<dbReference type="Pfam" id="PF01467">
    <property type="entry name" value="CTP_transf_like"/>
    <property type="match status" value="1"/>
</dbReference>
<evidence type="ECO:0000256" key="8">
    <source>
        <dbReference type="ARBA" id="ARBA00022840"/>
    </source>
</evidence>
<dbReference type="InterPro" id="IPR005248">
    <property type="entry name" value="NadD/NMNAT"/>
</dbReference>
<evidence type="ECO:0000256" key="11">
    <source>
        <dbReference type="HAMAP-Rule" id="MF_00244"/>
    </source>
</evidence>
<organism evidence="13 14">
    <name type="scientific">Marinomonas vulgaris</name>
    <dbReference type="NCBI Taxonomy" id="2823372"/>
    <lineage>
        <taxon>Bacteria</taxon>
        <taxon>Pseudomonadati</taxon>
        <taxon>Pseudomonadota</taxon>
        <taxon>Gammaproteobacteria</taxon>
        <taxon>Oceanospirillales</taxon>
        <taxon>Oceanospirillaceae</taxon>
        <taxon>Marinomonas</taxon>
    </lineage>
</organism>
<evidence type="ECO:0000256" key="7">
    <source>
        <dbReference type="ARBA" id="ARBA00022741"/>
    </source>
</evidence>
<evidence type="ECO:0000256" key="4">
    <source>
        <dbReference type="ARBA" id="ARBA00022642"/>
    </source>
</evidence>
<keyword evidence="6 11" id="KW-0548">Nucleotidyltransferase</keyword>
<evidence type="ECO:0000313" key="13">
    <source>
        <dbReference type="EMBL" id="MBR7887830.1"/>
    </source>
</evidence>
<keyword evidence="4 11" id="KW-0662">Pyridine nucleotide biosynthesis</keyword>
<protein>
    <recommendedName>
        <fullName evidence="11">Probable nicotinate-nucleotide adenylyltransferase</fullName>
        <ecNumber evidence="11">2.7.7.18</ecNumber>
    </recommendedName>
    <alternativeName>
        <fullName evidence="11">Deamido-NAD(+) diphosphorylase</fullName>
    </alternativeName>
    <alternativeName>
        <fullName evidence="11">Deamido-NAD(+) pyrophosphorylase</fullName>
    </alternativeName>
    <alternativeName>
        <fullName evidence="11">Nicotinate mononucleotide adenylyltransferase</fullName>
        <shortName evidence="11">NaMN adenylyltransferase</shortName>
    </alternativeName>
</protein>
<comment type="similarity">
    <text evidence="3 11">Belongs to the NadD family.</text>
</comment>
<comment type="catalytic activity">
    <reaction evidence="10 11">
        <text>nicotinate beta-D-ribonucleotide + ATP + H(+) = deamido-NAD(+) + diphosphate</text>
        <dbReference type="Rhea" id="RHEA:22860"/>
        <dbReference type="ChEBI" id="CHEBI:15378"/>
        <dbReference type="ChEBI" id="CHEBI:30616"/>
        <dbReference type="ChEBI" id="CHEBI:33019"/>
        <dbReference type="ChEBI" id="CHEBI:57502"/>
        <dbReference type="ChEBI" id="CHEBI:58437"/>
        <dbReference type="EC" id="2.7.7.18"/>
    </reaction>
</comment>
<evidence type="ECO:0000256" key="2">
    <source>
        <dbReference type="ARBA" id="ARBA00005019"/>
    </source>
</evidence>
<dbReference type="InterPro" id="IPR004821">
    <property type="entry name" value="Cyt_trans-like"/>
</dbReference>
<dbReference type="NCBIfam" id="NF000839">
    <property type="entry name" value="PRK00071.1-1"/>
    <property type="match status" value="1"/>
</dbReference>
<keyword evidence="5 11" id="KW-0808">Transferase</keyword>
<keyword evidence="8 11" id="KW-0067">ATP-binding</keyword>
<evidence type="ECO:0000256" key="9">
    <source>
        <dbReference type="ARBA" id="ARBA00023027"/>
    </source>
</evidence>
<dbReference type="Gene3D" id="3.40.50.620">
    <property type="entry name" value="HUPs"/>
    <property type="match status" value="1"/>
</dbReference>
<keyword evidence="9 11" id="KW-0520">NAD</keyword>
<evidence type="ECO:0000256" key="6">
    <source>
        <dbReference type="ARBA" id="ARBA00022695"/>
    </source>
</evidence>
<comment type="function">
    <text evidence="1 11">Catalyzes the reversible adenylation of nicotinate mononucleotide (NaMN) to nicotinic acid adenine dinucleotide (NaAD).</text>
</comment>
<dbReference type="GO" id="GO:0004515">
    <property type="term" value="F:nicotinate-nucleotide adenylyltransferase activity"/>
    <property type="evidence" value="ECO:0007669"/>
    <property type="project" value="UniProtKB-EC"/>
</dbReference>
<dbReference type="NCBIfam" id="NF000840">
    <property type="entry name" value="PRK00071.1-3"/>
    <property type="match status" value="1"/>
</dbReference>
<evidence type="ECO:0000313" key="14">
    <source>
        <dbReference type="Proteomes" id="UP000679722"/>
    </source>
</evidence>
<sequence>MVILVTTNTRFIGKSTSGLAIMGGTFDPVHNGHLRTAVEILDRYGYSTLKLVPCYQPVHKGQPGVSASQRLEMVKLAISGDVRLSVDAREIDREGPSYTVDTLRDIRAEIGPDEPLIMVLGMDSFLSLPTWYDWSTLIEYAHLLIVSRPGWEPDLISELSAFCEKHRAASSHELQCAPSGRIWFETLTPLGISSSMIRSLAHKNESIAYLLPEPVQEYIEQHQLYR</sequence>
<evidence type="ECO:0000256" key="3">
    <source>
        <dbReference type="ARBA" id="ARBA00009014"/>
    </source>
</evidence>
<evidence type="ECO:0000259" key="12">
    <source>
        <dbReference type="Pfam" id="PF01467"/>
    </source>
</evidence>
<reference evidence="14" key="1">
    <citation type="submission" date="2023-07" db="EMBL/GenBank/DDBJ databases">
        <title>Marinomonas vulgaris A79, complete genome.</title>
        <authorList>
            <person name="Ying J.-J."/>
        </authorList>
    </citation>
    <scope>NUCLEOTIDE SEQUENCE [LARGE SCALE GENOMIC DNA]</scope>
    <source>
        <strain evidence="14">A79</strain>
    </source>
</reference>
<evidence type="ECO:0000256" key="1">
    <source>
        <dbReference type="ARBA" id="ARBA00002324"/>
    </source>
</evidence>
<dbReference type="PANTHER" id="PTHR39321">
    <property type="entry name" value="NICOTINATE-NUCLEOTIDE ADENYLYLTRANSFERASE-RELATED"/>
    <property type="match status" value="1"/>
</dbReference>
<dbReference type="NCBIfam" id="TIGR00482">
    <property type="entry name" value="nicotinate (nicotinamide) nucleotide adenylyltransferase"/>
    <property type="match status" value="1"/>
</dbReference>
<keyword evidence="14" id="KW-1185">Reference proteome</keyword>
<dbReference type="Proteomes" id="UP000679722">
    <property type="component" value="Unassembled WGS sequence"/>
</dbReference>
<dbReference type="HAMAP" id="MF_00244">
    <property type="entry name" value="NaMN_adenylyltr"/>
    <property type="match status" value="1"/>
</dbReference>
<dbReference type="CDD" id="cd02165">
    <property type="entry name" value="NMNAT"/>
    <property type="match status" value="1"/>
</dbReference>
<dbReference type="SUPFAM" id="SSF52374">
    <property type="entry name" value="Nucleotidylyl transferase"/>
    <property type="match status" value="1"/>
</dbReference>
<accession>A0ABS5H8E1</accession>
<feature type="domain" description="Cytidyltransferase-like" evidence="12">
    <location>
        <begin position="21"/>
        <end position="198"/>
    </location>
</feature>
<dbReference type="NCBIfam" id="TIGR00125">
    <property type="entry name" value="cyt_tran_rel"/>
    <property type="match status" value="1"/>
</dbReference>
<dbReference type="InterPro" id="IPR014729">
    <property type="entry name" value="Rossmann-like_a/b/a_fold"/>
</dbReference>
<dbReference type="EMBL" id="JAGSSV010000002">
    <property type="protein sequence ID" value="MBR7887830.1"/>
    <property type="molecule type" value="Genomic_DNA"/>
</dbReference>
<evidence type="ECO:0000256" key="5">
    <source>
        <dbReference type="ARBA" id="ARBA00022679"/>
    </source>
</evidence>
<evidence type="ECO:0000256" key="10">
    <source>
        <dbReference type="ARBA" id="ARBA00048721"/>
    </source>
</evidence>
<name>A0ABS5H8E1_9GAMM</name>
<comment type="caution">
    <text evidence="13">The sequence shown here is derived from an EMBL/GenBank/DDBJ whole genome shotgun (WGS) entry which is preliminary data.</text>
</comment>
<gene>
    <name evidence="11 13" type="primary">nadD</name>
    <name evidence="13" type="ORF">J9B83_02665</name>
</gene>
<keyword evidence="7 11" id="KW-0547">Nucleotide-binding</keyword>
<dbReference type="PANTHER" id="PTHR39321:SF3">
    <property type="entry name" value="PHOSPHOPANTETHEINE ADENYLYLTRANSFERASE"/>
    <property type="match status" value="1"/>
</dbReference>
<dbReference type="EC" id="2.7.7.18" evidence="11"/>